<comment type="caution">
    <text evidence="2">The sequence shown here is derived from an EMBL/GenBank/DDBJ whole genome shotgun (WGS) entry which is preliminary data.</text>
</comment>
<dbReference type="AlphaFoldDB" id="A0A839EPC9"/>
<dbReference type="RefSeq" id="WP_182529262.1">
    <property type="nucleotide sequence ID" value="NZ_JACGXL010000001.1"/>
</dbReference>
<gene>
    <name evidence="2" type="ORF">FHW12_000348</name>
</gene>
<dbReference type="EMBL" id="JACGXL010000001">
    <property type="protein sequence ID" value="MBA8886157.1"/>
    <property type="molecule type" value="Genomic_DNA"/>
</dbReference>
<organism evidence="2 3">
    <name type="scientific">Dokdonella fugitiva</name>
    <dbReference type="NCBI Taxonomy" id="328517"/>
    <lineage>
        <taxon>Bacteria</taxon>
        <taxon>Pseudomonadati</taxon>
        <taxon>Pseudomonadota</taxon>
        <taxon>Gammaproteobacteria</taxon>
        <taxon>Lysobacterales</taxon>
        <taxon>Rhodanobacteraceae</taxon>
        <taxon>Dokdonella</taxon>
    </lineage>
</organism>
<proteinExistence type="predicted"/>
<keyword evidence="3" id="KW-1185">Reference proteome</keyword>
<evidence type="ECO:0000259" key="1">
    <source>
        <dbReference type="Pfam" id="PF20557"/>
    </source>
</evidence>
<protein>
    <recommendedName>
        <fullName evidence="1">Putative DnaT-like domain-containing protein</fullName>
    </recommendedName>
</protein>
<accession>A0A839EPC9</accession>
<name>A0A839EPC9_9GAMM</name>
<evidence type="ECO:0000313" key="2">
    <source>
        <dbReference type="EMBL" id="MBA8886157.1"/>
    </source>
</evidence>
<dbReference type="InterPro" id="IPR046787">
    <property type="entry name" value="DnaT_2"/>
</dbReference>
<dbReference type="Proteomes" id="UP000550401">
    <property type="component" value="Unassembled WGS sequence"/>
</dbReference>
<evidence type="ECO:0000313" key="3">
    <source>
        <dbReference type="Proteomes" id="UP000550401"/>
    </source>
</evidence>
<feature type="domain" description="Putative DnaT-like" evidence="1">
    <location>
        <begin position="1"/>
        <end position="166"/>
    </location>
</feature>
<dbReference type="Pfam" id="PF20557">
    <property type="entry name" value="DnaT_2"/>
    <property type="match status" value="1"/>
</dbReference>
<reference evidence="2 3" key="1">
    <citation type="submission" date="2020-07" db="EMBL/GenBank/DDBJ databases">
        <title>Genomic Encyclopedia of Type Strains, Phase IV (KMG-V): Genome sequencing to study the core and pangenomes of soil and plant-associated prokaryotes.</title>
        <authorList>
            <person name="Whitman W."/>
        </authorList>
    </citation>
    <scope>NUCLEOTIDE SEQUENCE [LARGE SCALE GENOMIC DNA]</scope>
    <source>
        <strain evidence="2 3">RH2WT43</strain>
    </source>
</reference>
<sequence>MTLIVEDGTGLPNAETYVSVADADAYHLAMSNAAWAAAPTPAKEGALRRAAQYIDSFYRFRGNRLSEIAVPAPAEQQALQWPRDIVDAWPIRELVAATCELALRALSGALFADQSGGDVVSETVGPISVTYSSSGLGGQTRYAVADALLAPFTAGGARSSLRIERAS</sequence>